<evidence type="ECO:0000256" key="3">
    <source>
        <dbReference type="ARBA" id="ARBA00022502"/>
    </source>
</evidence>
<evidence type="ECO:0000256" key="6">
    <source>
        <dbReference type="ARBA" id="ARBA00022692"/>
    </source>
</evidence>
<protein>
    <recommendedName>
        <fullName evidence="13">Glycosyltransferase RgtA/B/C/D-like domain-containing protein</fullName>
    </recommendedName>
</protein>
<evidence type="ECO:0000256" key="2">
    <source>
        <dbReference type="ARBA" id="ARBA00004687"/>
    </source>
</evidence>
<feature type="transmembrane region" description="Helical" evidence="10">
    <location>
        <begin position="308"/>
        <end position="328"/>
    </location>
</feature>
<dbReference type="GO" id="GO:0016020">
    <property type="term" value="C:membrane"/>
    <property type="evidence" value="ECO:0007669"/>
    <property type="project" value="GOC"/>
</dbReference>
<dbReference type="Proteomes" id="UP000321746">
    <property type="component" value="Unassembled WGS sequence"/>
</dbReference>
<feature type="transmembrane region" description="Helical" evidence="10">
    <location>
        <begin position="227"/>
        <end position="247"/>
    </location>
</feature>
<feature type="transmembrane region" description="Helical" evidence="10">
    <location>
        <begin position="137"/>
        <end position="154"/>
    </location>
</feature>
<keyword evidence="9 10" id="KW-0472">Membrane</keyword>
<keyword evidence="4" id="KW-0328">Glycosyltransferase</keyword>
<feature type="transmembrane region" description="Helical" evidence="10">
    <location>
        <begin position="281"/>
        <end position="302"/>
    </location>
</feature>
<organism evidence="11 12">
    <name type="scientific">Acetobacter oeni</name>
    <dbReference type="NCBI Taxonomy" id="304077"/>
    <lineage>
        <taxon>Bacteria</taxon>
        <taxon>Pseudomonadati</taxon>
        <taxon>Pseudomonadota</taxon>
        <taxon>Alphaproteobacteria</taxon>
        <taxon>Acetobacterales</taxon>
        <taxon>Acetobacteraceae</taxon>
        <taxon>Acetobacter</taxon>
    </lineage>
</organism>
<feature type="transmembrane region" description="Helical" evidence="10">
    <location>
        <begin position="21"/>
        <end position="42"/>
    </location>
</feature>
<keyword evidence="8 10" id="KW-1133">Transmembrane helix</keyword>
<gene>
    <name evidence="11" type="ORF">AOE01nite_07010</name>
</gene>
<comment type="pathway">
    <text evidence="2">Glycolipid biosynthesis; glycosylphosphatidylinositol-anchor biosynthesis.</text>
</comment>
<dbReference type="GO" id="GO:0006506">
    <property type="term" value="P:GPI anchor biosynthetic process"/>
    <property type="evidence" value="ECO:0007669"/>
    <property type="project" value="UniProtKB-KW"/>
</dbReference>
<feature type="transmembrane region" description="Helical" evidence="10">
    <location>
        <begin position="104"/>
        <end position="125"/>
    </location>
</feature>
<proteinExistence type="predicted"/>
<dbReference type="GO" id="GO:0004376">
    <property type="term" value="F:GPI mannosyltransferase activity"/>
    <property type="evidence" value="ECO:0007669"/>
    <property type="project" value="InterPro"/>
</dbReference>
<evidence type="ECO:0000256" key="10">
    <source>
        <dbReference type="SAM" id="Phobius"/>
    </source>
</evidence>
<dbReference type="InterPro" id="IPR007315">
    <property type="entry name" value="PIG-V/Gpi18"/>
</dbReference>
<keyword evidence="5" id="KW-0808">Transferase</keyword>
<evidence type="ECO:0000256" key="7">
    <source>
        <dbReference type="ARBA" id="ARBA00022824"/>
    </source>
</evidence>
<keyword evidence="12" id="KW-1185">Reference proteome</keyword>
<dbReference type="GO" id="GO:0000009">
    <property type="term" value="F:alpha-1,6-mannosyltransferase activity"/>
    <property type="evidence" value="ECO:0007669"/>
    <property type="project" value="InterPro"/>
</dbReference>
<evidence type="ECO:0008006" key="13">
    <source>
        <dbReference type="Google" id="ProtNLM"/>
    </source>
</evidence>
<name>A0A511XHQ3_9PROT</name>
<sequence length="376" mass="41494">MTGGMTDRVRALLPDAGRKGAVWIAGIALLQTLFLLILGLPLHGAPHALCRWDCAWYEQIAGQGYSATPRQTPNDYAQAGWAFFPLYPLLLRAVASLTGTGLHVAGFVLNAALFPLLVLLSALWLRQRRGENSRNSLFCIVMLMLLPTTLWYHLPYTECLYGVLLLGCVMTMARGWTLSAAALAFALCLTRPTGLFCVIIAAAFYAFPPRPTVGRSDRQTRLIEGSLVILAGAAGLSLFIFFLDRLLGDGLAFAHVQAAWGHYFRPPPVWIWNGFQRPRTVPMSIAALLEIALIIWGFRIGWRMESTVLLATFLLAASNSMMSIHRIVLANPFASILLTQLACKTPPRWRPALIGLCLVTDVFLMNGWMHGKRFLA</sequence>
<evidence type="ECO:0000256" key="5">
    <source>
        <dbReference type="ARBA" id="ARBA00022679"/>
    </source>
</evidence>
<feature type="transmembrane region" description="Helical" evidence="10">
    <location>
        <begin position="349"/>
        <end position="369"/>
    </location>
</feature>
<evidence type="ECO:0000313" key="12">
    <source>
        <dbReference type="Proteomes" id="UP000321746"/>
    </source>
</evidence>
<reference evidence="11 12" key="1">
    <citation type="submission" date="2019-07" db="EMBL/GenBank/DDBJ databases">
        <title>Whole genome shotgun sequence of Acetobacter oeni NBRC 105207.</title>
        <authorList>
            <person name="Hosoyama A."/>
            <person name="Uohara A."/>
            <person name="Ohji S."/>
            <person name="Ichikawa N."/>
        </authorList>
    </citation>
    <scope>NUCLEOTIDE SEQUENCE [LARGE SCALE GENOMIC DNA]</scope>
    <source>
        <strain evidence="11 12">NBRC 105207</strain>
    </source>
</reference>
<dbReference type="RefSeq" id="WP_173571960.1">
    <property type="nucleotide sequence ID" value="NZ_BJYG01000006.1"/>
</dbReference>
<accession>A0A511XHQ3</accession>
<comment type="subcellular location">
    <subcellularLocation>
        <location evidence="1">Endoplasmic reticulum membrane</location>
        <topology evidence="1">Multi-pass membrane protein</topology>
    </subcellularLocation>
</comment>
<evidence type="ECO:0000256" key="9">
    <source>
        <dbReference type="ARBA" id="ARBA00023136"/>
    </source>
</evidence>
<dbReference type="PANTHER" id="PTHR12468:SF2">
    <property type="entry name" value="GPI MANNOSYLTRANSFERASE 2"/>
    <property type="match status" value="1"/>
</dbReference>
<evidence type="ECO:0000256" key="1">
    <source>
        <dbReference type="ARBA" id="ARBA00004477"/>
    </source>
</evidence>
<feature type="transmembrane region" description="Helical" evidence="10">
    <location>
        <begin position="183"/>
        <end position="207"/>
    </location>
</feature>
<evidence type="ECO:0000256" key="4">
    <source>
        <dbReference type="ARBA" id="ARBA00022676"/>
    </source>
</evidence>
<keyword evidence="7" id="KW-0256">Endoplasmic reticulum</keyword>
<keyword evidence="3" id="KW-0337">GPI-anchor biosynthesis</keyword>
<comment type="caution">
    <text evidence="11">The sequence shown here is derived from an EMBL/GenBank/DDBJ whole genome shotgun (WGS) entry which is preliminary data.</text>
</comment>
<dbReference type="GO" id="GO:0031501">
    <property type="term" value="C:mannosyltransferase complex"/>
    <property type="evidence" value="ECO:0007669"/>
    <property type="project" value="TreeGrafter"/>
</dbReference>
<dbReference type="PANTHER" id="PTHR12468">
    <property type="entry name" value="GPI MANNOSYLTRANSFERASE 2"/>
    <property type="match status" value="1"/>
</dbReference>
<dbReference type="EMBL" id="BJYG01000006">
    <property type="protein sequence ID" value="GEN62477.1"/>
    <property type="molecule type" value="Genomic_DNA"/>
</dbReference>
<dbReference type="AlphaFoldDB" id="A0A511XHQ3"/>
<evidence type="ECO:0000313" key="11">
    <source>
        <dbReference type="EMBL" id="GEN62477.1"/>
    </source>
</evidence>
<keyword evidence="6 10" id="KW-0812">Transmembrane</keyword>
<evidence type="ECO:0000256" key="8">
    <source>
        <dbReference type="ARBA" id="ARBA00022989"/>
    </source>
</evidence>